<reference evidence="1 2" key="1">
    <citation type="journal article" date="2022" name="Nat. Ecol. Evol.">
        <title>A masculinizing supergene underlies an exaggerated male reproductive morph in a spider.</title>
        <authorList>
            <person name="Hendrickx F."/>
            <person name="De Corte Z."/>
            <person name="Sonet G."/>
            <person name="Van Belleghem S.M."/>
            <person name="Kostlbacher S."/>
            <person name="Vangestel C."/>
        </authorList>
    </citation>
    <scope>NUCLEOTIDE SEQUENCE [LARGE SCALE GENOMIC DNA]</scope>
    <source>
        <strain evidence="1">W744_W776</strain>
    </source>
</reference>
<accession>A0AAV6TLH3</accession>
<evidence type="ECO:0000313" key="2">
    <source>
        <dbReference type="Proteomes" id="UP000827092"/>
    </source>
</evidence>
<organism evidence="1 2">
    <name type="scientific">Oedothorax gibbosus</name>
    <dbReference type="NCBI Taxonomy" id="931172"/>
    <lineage>
        <taxon>Eukaryota</taxon>
        <taxon>Metazoa</taxon>
        <taxon>Ecdysozoa</taxon>
        <taxon>Arthropoda</taxon>
        <taxon>Chelicerata</taxon>
        <taxon>Arachnida</taxon>
        <taxon>Araneae</taxon>
        <taxon>Araneomorphae</taxon>
        <taxon>Entelegynae</taxon>
        <taxon>Araneoidea</taxon>
        <taxon>Linyphiidae</taxon>
        <taxon>Erigoninae</taxon>
        <taxon>Oedothorax</taxon>
    </lineage>
</organism>
<sequence length="95" mass="11050">MDRCRRLLTSRFRCLGNLRLGPDSAEQIIKACVVLHNMCLDENFKGVSLKEIIDLKEYHCLDGPIEESDQFVPIDDLMYDSAIRMRERVVQDNFS</sequence>
<protein>
    <recommendedName>
        <fullName evidence="3">DDE Tnp4 domain-containing protein</fullName>
    </recommendedName>
</protein>
<gene>
    <name evidence="1" type="ORF">JTE90_009814</name>
</gene>
<evidence type="ECO:0000313" key="1">
    <source>
        <dbReference type="EMBL" id="KAG8172652.1"/>
    </source>
</evidence>
<dbReference type="AlphaFoldDB" id="A0AAV6TLH3"/>
<comment type="caution">
    <text evidence="1">The sequence shown here is derived from an EMBL/GenBank/DDBJ whole genome shotgun (WGS) entry which is preliminary data.</text>
</comment>
<proteinExistence type="predicted"/>
<dbReference type="EMBL" id="JAFNEN010002496">
    <property type="protein sequence ID" value="KAG8172652.1"/>
    <property type="molecule type" value="Genomic_DNA"/>
</dbReference>
<dbReference type="Proteomes" id="UP000827092">
    <property type="component" value="Unassembled WGS sequence"/>
</dbReference>
<keyword evidence="2" id="KW-1185">Reference proteome</keyword>
<evidence type="ECO:0008006" key="3">
    <source>
        <dbReference type="Google" id="ProtNLM"/>
    </source>
</evidence>
<name>A0AAV6TLH3_9ARAC</name>